<gene>
    <name evidence="1" type="ORF">AB0759_36865</name>
</gene>
<name>A0ABW8WZE1_9CYAN</name>
<accession>A0ABW8WZE1</accession>
<evidence type="ECO:0000313" key="1">
    <source>
        <dbReference type="EMBL" id="MFL9466164.1"/>
    </source>
</evidence>
<proteinExistence type="predicted"/>
<evidence type="ECO:0000313" key="2">
    <source>
        <dbReference type="Proteomes" id="UP001628874"/>
    </source>
</evidence>
<dbReference type="EMBL" id="JBFQGM010000022">
    <property type="protein sequence ID" value="MFL9466164.1"/>
    <property type="molecule type" value="Genomic_DNA"/>
</dbReference>
<dbReference type="RefSeq" id="WP_050045975.1">
    <property type="nucleotide sequence ID" value="NZ_JBFQGM010000022.1"/>
</dbReference>
<protein>
    <submittedName>
        <fullName evidence="1">Uncharacterized protein</fullName>
    </submittedName>
</protein>
<dbReference type="Proteomes" id="UP001628874">
    <property type="component" value="Unassembled WGS sequence"/>
</dbReference>
<comment type="caution">
    <text evidence="1">The sequence shown here is derived from an EMBL/GenBank/DDBJ whole genome shotgun (WGS) entry which is preliminary data.</text>
</comment>
<reference evidence="1 2" key="1">
    <citation type="submission" date="2024-07" db="EMBL/GenBank/DDBJ databases">
        <authorList>
            <person name="Tripathy S."/>
        </authorList>
    </citation>
    <scope>NUCLEOTIDE SEQUENCE [LARGE SCALE GENOMIC DNA]</scope>
    <source>
        <strain evidence="1 2">VB-61278_2</strain>
    </source>
</reference>
<keyword evidence="2" id="KW-1185">Reference proteome</keyword>
<sequence>MTEQRISDLTTDELKALLASTIDERLSAMKASLLQEIAELIEDNGKQREEALVYQPAYVLPKRTQEEQRQINQALIEWHRKWVEEGDEEEQRETFEYLQKALDEDRLSNRPLFPQK</sequence>
<organism evidence="1 2">
    <name type="scientific">Scytonema tolypothrichoides VB-61278_2</name>
    <dbReference type="NCBI Taxonomy" id="3232314"/>
    <lineage>
        <taxon>Bacteria</taxon>
        <taxon>Bacillati</taxon>
        <taxon>Cyanobacteriota</taxon>
        <taxon>Cyanophyceae</taxon>
        <taxon>Nostocales</taxon>
        <taxon>Scytonemataceae</taxon>
        <taxon>Scytonema</taxon>
    </lineage>
</organism>